<feature type="non-terminal residue" evidence="1">
    <location>
        <position position="1"/>
    </location>
</feature>
<gene>
    <name evidence="1" type="ORF">K435DRAFT_584958</name>
</gene>
<dbReference type="AlphaFoldDB" id="A0A4S8MFP3"/>
<proteinExistence type="predicted"/>
<protein>
    <submittedName>
        <fullName evidence="1">Uncharacterized protein</fullName>
    </submittedName>
</protein>
<organism evidence="1 2">
    <name type="scientific">Dendrothele bispora (strain CBS 962.96)</name>
    <dbReference type="NCBI Taxonomy" id="1314807"/>
    <lineage>
        <taxon>Eukaryota</taxon>
        <taxon>Fungi</taxon>
        <taxon>Dikarya</taxon>
        <taxon>Basidiomycota</taxon>
        <taxon>Agaricomycotina</taxon>
        <taxon>Agaricomycetes</taxon>
        <taxon>Agaricomycetidae</taxon>
        <taxon>Agaricales</taxon>
        <taxon>Agaricales incertae sedis</taxon>
        <taxon>Dendrothele</taxon>
    </lineage>
</organism>
<dbReference type="Proteomes" id="UP000297245">
    <property type="component" value="Unassembled WGS sequence"/>
</dbReference>
<dbReference type="EMBL" id="ML179096">
    <property type="protein sequence ID" value="THV00989.1"/>
    <property type="molecule type" value="Genomic_DNA"/>
</dbReference>
<evidence type="ECO:0000313" key="2">
    <source>
        <dbReference type="Proteomes" id="UP000297245"/>
    </source>
</evidence>
<name>A0A4S8MFP3_DENBC</name>
<dbReference type="OrthoDB" id="2876513at2759"/>
<feature type="non-terminal residue" evidence="1">
    <location>
        <position position="76"/>
    </location>
</feature>
<sequence>SGPAHKSGRRGQTHSDKFSCYTVLFKDKEDQQMYFYRKKNKSFWSRVHVPEKIEENQKLWNDLSKNMYIPITKAEF</sequence>
<evidence type="ECO:0000313" key="1">
    <source>
        <dbReference type="EMBL" id="THV00989.1"/>
    </source>
</evidence>
<reference evidence="1 2" key="1">
    <citation type="journal article" date="2019" name="Nat. Ecol. Evol.">
        <title>Megaphylogeny resolves global patterns of mushroom evolution.</title>
        <authorList>
            <person name="Varga T."/>
            <person name="Krizsan K."/>
            <person name="Foldi C."/>
            <person name="Dima B."/>
            <person name="Sanchez-Garcia M."/>
            <person name="Sanchez-Ramirez S."/>
            <person name="Szollosi G.J."/>
            <person name="Szarkandi J.G."/>
            <person name="Papp V."/>
            <person name="Albert L."/>
            <person name="Andreopoulos W."/>
            <person name="Angelini C."/>
            <person name="Antonin V."/>
            <person name="Barry K.W."/>
            <person name="Bougher N.L."/>
            <person name="Buchanan P."/>
            <person name="Buyck B."/>
            <person name="Bense V."/>
            <person name="Catcheside P."/>
            <person name="Chovatia M."/>
            <person name="Cooper J."/>
            <person name="Damon W."/>
            <person name="Desjardin D."/>
            <person name="Finy P."/>
            <person name="Geml J."/>
            <person name="Haridas S."/>
            <person name="Hughes K."/>
            <person name="Justo A."/>
            <person name="Karasinski D."/>
            <person name="Kautmanova I."/>
            <person name="Kiss B."/>
            <person name="Kocsube S."/>
            <person name="Kotiranta H."/>
            <person name="LaButti K.M."/>
            <person name="Lechner B.E."/>
            <person name="Liimatainen K."/>
            <person name="Lipzen A."/>
            <person name="Lukacs Z."/>
            <person name="Mihaltcheva S."/>
            <person name="Morgado L.N."/>
            <person name="Niskanen T."/>
            <person name="Noordeloos M.E."/>
            <person name="Ohm R.A."/>
            <person name="Ortiz-Santana B."/>
            <person name="Ovrebo C."/>
            <person name="Racz N."/>
            <person name="Riley R."/>
            <person name="Savchenko A."/>
            <person name="Shiryaev A."/>
            <person name="Soop K."/>
            <person name="Spirin V."/>
            <person name="Szebenyi C."/>
            <person name="Tomsovsky M."/>
            <person name="Tulloss R.E."/>
            <person name="Uehling J."/>
            <person name="Grigoriev I.V."/>
            <person name="Vagvolgyi C."/>
            <person name="Papp T."/>
            <person name="Martin F.M."/>
            <person name="Miettinen O."/>
            <person name="Hibbett D.S."/>
            <person name="Nagy L.G."/>
        </authorList>
    </citation>
    <scope>NUCLEOTIDE SEQUENCE [LARGE SCALE GENOMIC DNA]</scope>
    <source>
        <strain evidence="1 2">CBS 962.96</strain>
    </source>
</reference>
<accession>A0A4S8MFP3</accession>
<keyword evidence="2" id="KW-1185">Reference proteome</keyword>